<organism evidence="2 3">
    <name type="scientific">Streptomyces luteireticuli</name>
    <dbReference type="NCBI Taxonomy" id="173858"/>
    <lineage>
        <taxon>Bacteria</taxon>
        <taxon>Bacillati</taxon>
        <taxon>Actinomycetota</taxon>
        <taxon>Actinomycetes</taxon>
        <taxon>Kitasatosporales</taxon>
        <taxon>Streptomycetaceae</taxon>
        <taxon>Streptomyces</taxon>
    </lineage>
</organism>
<reference evidence="3" key="1">
    <citation type="journal article" date="2019" name="Int. J. Syst. Evol. Microbiol.">
        <title>The Global Catalogue of Microorganisms (GCM) 10K type strain sequencing project: providing services to taxonomists for standard genome sequencing and annotation.</title>
        <authorList>
            <consortium name="The Broad Institute Genomics Platform"/>
            <consortium name="The Broad Institute Genome Sequencing Center for Infectious Disease"/>
            <person name="Wu L."/>
            <person name="Ma J."/>
        </authorList>
    </citation>
    <scope>NUCLEOTIDE SEQUENCE [LARGE SCALE GENOMIC DNA]</scope>
    <source>
        <strain evidence="3">JCM 4788</strain>
    </source>
</reference>
<evidence type="ECO:0000256" key="1">
    <source>
        <dbReference type="SAM" id="MobiDB-lite"/>
    </source>
</evidence>
<feature type="region of interest" description="Disordered" evidence="1">
    <location>
        <begin position="99"/>
        <end position="125"/>
    </location>
</feature>
<feature type="region of interest" description="Disordered" evidence="1">
    <location>
        <begin position="1"/>
        <end position="20"/>
    </location>
</feature>
<evidence type="ECO:0000313" key="3">
    <source>
        <dbReference type="Proteomes" id="UP001500879"/>
    </source>
</evidence>
<keyword evidence="3" id="KW-1185">Reference proteome</keyword>
<sequence length="125" mass="13580">MIARLGPGAPAGPPDPPWWTPIPLWDDGDSSEDCTCWQDRLQAEFLRLVVTGVEPTIEAALARAPRPSHCNPNLIGALVSRLSNRGEITYLRPVHAMKPTSHRRRIGTWGPGAQAPTTSRKGAGR</sequence>
<dbReference type="Proteomes" id="UP001500879">
    <property type="component" value="Unassembled WGS sequence"/>
</dbReference>
<comment type="caution">
    <text evidence="2">The sequence shown here is derived from an EMBL/GenBank/DDBJ whole genome shotgun (WGS) entry which is preliminary data.</text>
</comment>
<dbReference type="EMBL" id="BAAABX010000003">
    <property type="protein sequence ID" value="GAA0384366.1"/>
    <property type="molecule type" value="Genomic_DNA"/>
</dbReference>
<accession>A0ABP3HY82</accession>
<feature type="compositionally biased region" description="Pro residues" evidence="1">
    <location>
        <begin position="10"/>
        <end position="20"/>
    </location>
</feature>
<feature type="compositionally biased region" description="Polar residues" evidence="1">
    <location>
        <begin position="115"/>
        <end position="125"/>
    </location>
</feature>
<gene>
    <name evidence="2" type="ORF">GCM10010357_01560</name>
</gene>
<dbReference type="RefSeq" id="WP_344018521.1">
    <property type="nucleotide sequence ID" value="NZ_BAAABX010000003.1"/>
</dbReference>
<name>A0ABP3HY82_9ACTN</name>
<evidence type="ECO:0000313" key="2">
    <source>
        <dbReference type="EMBL" id="GAA0384366.1"/>
    </source>
</evidence>
<proteinExistence type="predicted"/>
<protein>
    <submittedName>
        <fullName evidence="2">Uncharacterized protein</fullName>
    </submittedName>
</protein>